<evidence type="ECO:0000313" key="7">
    <source>
        <dbReference type="EMBL" id="SHI67937.1"/>
    </source>
</evidence>
<dbReference type="SUPFAM" id="SSF52540">
    <property type="entry name" value="P-loop containing nucleoside triphosphate hydrolases"/>
    <property type="match status" value="1"/>
</dbReference>
<organism evidence="7 8">
    <name type="scientific">Lutispora thermophila DSM 19022</name>
    <dbReference type="NCBI Taxonomy" id="1122184"/>
    <lineage>
        <taxon>Bacteria</taxon>
        <taxon>Bacillati</taxon>
        <taxon>Bacillota</taxon>
        <taxon>Clostridia</taxon>
        <taxon>Lutisporales</taxon>
        <taxon>Lutisporaceae</taxon>
        <taxon>Lutispora</taxon>
    </lineage>
</organism>
<feature type="domain" description="CobQ/CobB/MinD/ParA nucleotide binding" evidence="5">
    <location>
        <begin position="2"/>
        <end position="215"/>
    </location>
</feature>
<dbReference type="Gene3D" id="3.40.50.300">
    <property type="entry name" value="P-loop containing nucleotide triphosphate hydrolases"/>
    <property type="match status" value="1"/>
</dbReference>
<dbReference type="PROSITE" id="PS51274">
    <property type="entry name" value="GATASE_COBBQ"/>
    <property type="match status" value="1"/>
</dbReference>
<dbReference type="Pfam" id="PF01656">
    <property type="entry name" value="CbiA"/>
    <property type="match status" value="1"/>
</dbReference>
<dbReference type="NCBIfam" id="TIGR00313">
    <property type="entry name" value="cobQ"/>
    <property type="match status" value="1"/>
</dbReference>
<gene>
    <name evidence="4" type="primary">cobQ</name>
    <name evidence="7" type="ORF">SAMN02745176_01001</name>
</gene>
<dbReference type="InterPro" id="IPR033949">
    <property type="entry name" value="CobQ_GATase1"/>
</dbReference>
<dbReference type="Pfam" id="PF07685">
    <property type="entry name" value="GATase_3"/>
    <property type="match status" value="1"/>
</dbReference>
<keyword evidence="3 4" id="KW-0315">Glutamine amidotransferase</keyword>
<accession>A0A1M6D3W1</accession>
<dbReference type="InterPro" id="IPR004459">
    <property type="entry name" value="CobQ_synth"/>
</dbReference>
<dbReference type="EMBL" id="FQZS01000006">
    <property type="protein sequence ID" value="SHI67937.1"/>
    <property type="molecule type" value="Genomic_DNA"/>
</dbReference>
<evidence type="ECO:0000259" key="6">
    <source>
        <dbReference type="Pfam" id="PF07685"/>
    </source>
</evidence>
<reference evidence="7 8" key="1">
    <citation type="submission" date="2016-11" db="EMBL/GenBank/DDBJ databases">
        <authorList>
            <person name="Jaros S."/>
            <person name="Januszkiewicz K."/>
            <person name="Wedrychowicz H."/>
        </authorList>
    </citation>
    <scope>NUCLEOTIDE SEQUENCE [LARGE SCALE GENOMIC DNA]</scope>
    <source>
        <strain evidence="7 8">DSM 19022</strain>
    </source>
</reference>
<evidence type="ECO:0000313" key="8">
    <source>
        <dbReference type="Proteomes" id="UP000184442"/>
    </source>
</evidence>
<keyword evidence="2 4" id="KW-0169">Cobalamin biosynthesis</keyword>
<dbReference type="PANTHER" id="PTHR21343">
    <property type="entry name" value="DETHIOBIOTIN SYNTHETASE"/>
    <property type="match status" value="1"/>
</dbReference>
<dbReference type="GO" id="GO:0003824">
    <property type="term" value="F:catalytic activity"/>
    <property type="evidence" value="ECO:0007669"/>
    <property type="project" value="InterPro"/>
</dbReference>
<comment type="similarity">
    <text evidence="4">Belongs to the CobB/CobQ family. CobQ subfamily.</text>
</comment>
<protein>
    <recommendedName>
        <fullName evidence="4">Cobyric acid synthase</fullName>
    </recommendedName>
</protein>
<comment type="function">
    <text evidence="4">Catalyzes amidations at positions B, D, E, and G on adenosylcobyrinic A,C-diamide. NH(2) groups are provided by glutamine, and one molecule of ATP is hydrogenolyzed for each amidation.</text>
</comment>
<dbReference type="GO" id="GO:0015420">
    <property type="term" value="F:ABC-type vitamin B12 transporter activity"/>
    <property type="evidence" value="ECO:0007669"/>
    <property type="project" value="UniProtKB-UniRule"/>
</dbReference>
<feature type="active site" description="Nucleophile" evidence="4">
    <location>
        <position position="319"/>
    </location>
</feature>
<evidence type="ECO:0000256" key="1">
    <source>
        <dbReference type="ARBA" id="ARBA00004953"/>
    </source>
</evidence>
<evidence type="ECO:0000259" key="5">
    <source>
        <dbReference type="Pfam" id="PF01656"/>
    </source>
</evidence>
<evidence type="ECO:0000256" key="3">
    <source>
        <dbReference type="ARBA" id="ARBA00022962"/>
    </source>
</evidence>
<dbReference type="InterPro" id="IPR002586">
    <property type="entry name" value="CobQ/CobB/MinD/ParA_Nub-bd_dom"/>
</dbReference>
<dbReference type="UniPathway" id="UPA00148"/>
<dbReference type="STRING" id="1122184.SAMN02745176_01001"/>
<dbReference type="CDD" id="cd05389">
    <property type="entry name" value="CobQ_N"/>
    <property type="match status" value="1"/>
</dbReference>
<dbReference type="InterPro" id="IPR029062">
    <property type="entry name" value="Class_I_gatase-like"/>
</dbReference>
<evidence type="ECO:0000256" key="2">
    <source>
        <dbReference type="ARBA" id="ARBA00022573"/>
    </source>
</evidence>
<dbReference type="HAMAP" id="MF_00028">
    <property type="entry name" value="CobQ"/>
    <property type="match status" value="1"/>
</dbReference>
<dbReference type="AlphaFoldDB" id="A0A1M6D3W1"/>
<dbReference type="InterPro" id="IPR027417">
    <property type="entry name" value="P-loop_NTPase"/>
</dbReference>
<name>A0A1M6D3W1_9FIRM</name>
<dbReference type="CDD" id="cd01750">
    <property type="entry name" value="GATase1_CobQ"/>
    <property type="match status" value="1"/>
</dbReference>
<evidence type="ECO:0000256" key="4">
    <source>
        <dbReference type="HAMAP-Rule" id="MF_00028"/>
    </source>
</evidence>
<feature type="active site" evidence="4">
    <location>
        <position position="429"/>
    </location>
</feature>
<dbReference type="NCBIfam" id="NF001989">
    <property type="entry name" value="PRK00784.1"/>
    <property type="match status" value="1"/>
</dbReference>
<keyword evidence="8" id="KW-1185">Reference proteome</keyword>
<sequence length="492" mass="54736">MGKSLIVAGLCRIFHQDGYKVVPFKSQNMALNSYITKEGKEMGRAQVVQAEAAGIEPSVDMNPILLKPTTDKTTQVIISGKVYGNMSAVQYHEFKPQLAEMVRDVYNRLAEKNDIIVIEGAGSPAEINLRDKDIVNMGMAEIADASVILVGDIDRGGVFASLAGTMLLLTESEKARVKGVIINKFRGDVKILEPGIKMLEDIIKVPVLGVIPYTRLNIEDEDSVAERFSQKEVTNCEEIDIVVIKLPHISNFTDFNALENIKGAKVRYVDRVANIGNPDMLILPGSKNTIEDLLFLRKSGIEKEIYRLHDSGTVIYGICGGYQMLGVEIADPYHTESSLEKIKGIGLLKMKTVFQPEKVTTQIKALINANDGILEGLNGIMVEGYEIHMGTTEFLENCTPYLTICSVFGHNHIKVDGVRNGDVLGTYIHGIFDNMDFTMGLINNLRKRKGLEKVDGPIESFKEFKEEQYNKLASLLRENLDMDRIYKILNRS</sequence>
<dbReference type="GO" id="GO:0009236">
    <property type="term" value="P:cobalamin biosynthetic process"/>
    <property type="evidence" value="ECO:0007669"/>
    <property type="project" value="UniProtKB-UniRule"/>
</dbReference>
<proteinExistence type="inferred from homology"/>
<dbReference type="Proteomes" id="UP000184442">
    <property type="component" value="Unassembled WGS sequence"/>
</dbReference>
<dbReference type="InterPro" id="IPR011698">
    <property type="entry name" value="GATase_3"/>
</dbReference>
<dbReference type="Gene3D" id="3.40.50.880">
    <property type="match status" value="1"/>
</dbReference>
<comment type="pathway">
    <text evidence="1 4">Cofactor biosynthesis; adenosylcobalamin biosynthesis.</text>
</comment>
<dbReference type="SUPFAM" id="SSF52317">
    <property type="entry name" value="Class I glutamine amidotransferase-like"/>
    <property type="match status" value="1"/>
</dbReference>
<dbReference type="InterPro" id="IPR047045">
    <property type="entry name" value="CobQ_N"/>
</dbReference>
<feature type="domain" description="CobB/CobQ-like glutamine amidotransferase" evidence="6">
    <location>
        <begin position="240"/>
        <end position="436"/>
    </location>
</feature>
<dbReference type="PANTHER" id="PTHR21343:SF1">
    <property type="entry name" value="COBYRIC ACID SYNTHASE"/>
    <property type="match status" value="1"/>
</dbReference>